<feature type="domain" description="4'-phosphopantetheinyl transferase N-terminal" evidence="15">
    <location>
        <begin position="35"/>
        <end position="100"/>
    </location>
</feature>
<feature type="binding site" evidence="12">
    <location>
        <position position="167"/>
    </location>
    <ligand>
        <name>CoA</name>
        <dbReference type="ChEBI" id="CHEBI:57287"/>
    </ligand>
</feature>
<comment type="cofactor">
    <cofactor evidence="13">
        <name>Mg(2+)</name>
        <dbReference type="ChEBI" id="CHEBI:18420"/>
    </cofactor>
</comment>
<dbReference type="InterPro" id="IPR008278">
    <property type="entry name" value="4-PPantetheinyl_Trfase_dom"/>
</dbReference>
<dbReference type="GO" id="GO:0009239">
    <property type="term" value="P:enterobactin biosynthetic process"/>
    <property type="evidence" value="ECO:0007669"/>
    <property type="project" value="UniProtKB-UniPathway"/>
</dbReference>
<name>A0A1V0RQS4_9RHOB</name>
<dbReference type="GO" id="GO:0009366">
    <property type="term" value="C:enterobactin synthetase complex"/>
    <property type="evidence" value="ECO:0007669"/>
    <property type="project" value="InterPro"/>
</dbReference>
<keyword evidence="6 16" id="KW-0808">Transferase</keyword>
<dbReference type="InterPro" id="IPR003542">
    <property type="entry name" value="Enbac_synth_compD-like"/>
</dbReference>
<feature type="binding site" evidence="12">
    <location>
        <position position="46"/>
    </location>
    <ligand>
        <name>CoA</name>
        <dbReference type="ChEBI" id="CHEBI:57287"/>
    </ligand>
</feature>
<evidence type="ECO:0000256" key="12">
    <source>
        <dbReference type="PIRSR" id="PIRSR603542-1"/>
    </source>
</evidence>
<dbReference type="UniPathway" id="UPA00017"/>
<dbReference type="PRINTS" id="PR01399">
    <property type="entry name" value="ENTSNTHTASED"/>
</dbReference>
<sequence length="219" mass="23252">MSEALISALRPLLPKGLALAACDPAAEAKGLWPIETAAIARAVPARRREFAAGRRATRAAMAILGLPPTAIAMAPDRAPLWPQGVTGTISHSAGTCMALVGLSEHWAGLGLDLEPALPLPEDILTTICTPTERAALAQDPSGLLSRRLFCAKEATYKAQYAQSRRLLSFHDLEITFDGSHRFSAQLQIACPPFARATRFAGHSLQAGDMLAALVTLPRL</sequence>
<reference evidence="16 17" key="1">
    <citation type="submission" date="2017-03" db="EMBL/GenBank/DDBJ databases">
        <title>Genome Sequence of Roseovarius mucosus strain SMR3 Isolated from a culture of the Diatom Skeletonema marinoi.</title>
        <authorList>
            <person name="Topel M."/>
            <person name="Pinder M."/>
            <person name="Johansson O.N."/>
            <person name="Kourtchenko O."/>
            <person name="Godhe A."/>
            <person name="Clarke A.K."/>
        </authorList>
    </citation>
    <scope>NUCLEOTIDE SEQUENCE [LARGE SCALE GENOMIC DNA]</scope>
    <source>
        <strain evidence="16 17">SMR3</strain>
    </source>
</reference>
<evidence type="ECO:0000256" key="7">
    <source>
        <dbReference type="ARBA" id="ARBA00023191"/>
    </source>
</evidence>
<dbReference type="PANTHER" id="PTHR38096">
    <property type="entry name" value="ENTEROBACTIN SYNTHASE COMPONENT D"/>
    <property type="match status" value="1"/>
</dbReference>
<comment type="pathway">
    <text evidence="2">Siderophore biosynthesis; enterobactin biosynthesis.</text>
</comment>
<dbReference type="InterPro" id="IPR037143">
    <property type="entry name" value="4-PPantetheinyl_Trfase_dom_sf"/>
</dbReference>
<evidence type="ECO:0000256" key="6">
    <source>
        <dbReference type="ARBA" id="ARBA00022679"/>
    </source>
</evidence>
<comment type="catalytic activity">
    <reaction evidence="11">
        <text>apo-[peptidyl-carrier protein] + CoA = holo-[peptidyl-carrier protein] + adenosine 3',5'-bisphosphate + H(+)</text>
        <dbReference type="Rhea" id="RHEA:46228"/>
        <dbReference type="Rhea" id="RHEA-COMP:11479"/>
        <dbReference type="Rhea" id="RHEA-COMP:11480"/>
        <dbReference type="ChEBI" id="CHEBI:15378"/>
        <dbReference type="ChEBI" id="CHEBI:29999"/>
        <dbReference type="ChEBI" id="CHEBI:57287"/>
        <dbReference type="ChEBI" id="CHEBI:58343"/>
        <dbReference type="ChEBI" id="CHEBI:64479"/>
    </reaction>
</comment>
<keyword evidence="7" id="KW-0259">Enterobactin biosynthesis</keyword>
<dbReference type="OrthoDB" id="8210607at2"/>
<dbReference type="KEGG" id="rmm:ROSMUCSMR3_02654"/>
<organism evidence="16 17">
    <name type="scientific">Roseovarius mucosus</name>
    <dbReference type="NCBI Taxonomy" id="215743"/>
    <lineage>
        <taxon>Bacteria</taxon>
        <taxon>Pseudomonadati</taxon>
        <taxon>Pseudomonadota</taxon>
        <taxon>Alphaproteobacteria</taxon>
        <taxon>Rhodobacterales</taxon>
        <taxon>Roseobacteraceae</taxon>
        <taxon>Roseovarius</taxon>
    </lineage>
</organism>
<keyword evidence="13" id="KW-0460">Magnesium</keyword>
<evidence type="ECO:0000256" key="1">
    <source>
        <dbReference type="ARBA" id="ARBA00003937"/>
    </source>
</evidence>
<evidence type="ECO:0000256" key="13">
    <source>
        <dbReference type="PIRSR" id="PIRSR603542-2"/>
    </source>
</evidence>
<gene>
    <name evidence="16" type="primary">npt</name>
    <name evidence="16" type="ORF">ROSMUCSMR3_02654</name>
</gene>
<evidence type="ECO:0000256" key="2">
    <source>
        <dbReference type="ARBA" id="ARBA00004993"/>
    </source>
</evidence>
<feature type="binding site" evidence="13">
    <location>
        <position position="114"/>
    </location>
    <ligand>
        <name>Mg(2+)</name>
        <dbReference type="ChEBI" id="CHEBI:18420"/>
    </ligand>
</feature>
<dbReference type="GO" id="GO:0008897">
    <property type="term" value="F:holo-[acyl-carrier-protein] synthase activity"/>
    <property type="evidence" value="ECO:0007669"/>
    <property type="project" value="InterPro"/>
</dbReference>
<feature type="binding site" evidence="12">
    <location>
        <position position="54"/>
    </location>
    <ligand>
        <name>CoA</name>
        <dbReference type="ChEBI" id="CHEBI:57287"/>
    </ligand>
</feature>
<evidence type="ECO:0000256" key="8">
    <source>
        <dbReference type="ARBA" id="ARBA00029894"/>
    </source>
</evidence>
<dbReference type="RefSeq" id="WP_081507583.1">
    <property type="nucleotide sequence ID" value="NZ_CP020474.1"/>
</dbReference>
<accession>A0A1V0RQS4</accession>
<proteinExistence type="inferred from homology"/>
<evidence type="ECO:0000256" key="5">
    <source>
        <dbReference type="ARBA" id="ARBA00019087"/>
    </source>
</evidence>
<evidence type="ECO:0000259" key="15">
    <source>
        <dbReference type="Pfam" id="PF17837"/>
    </source>
</evidence>
<dbReference type="EMBL" id="CP020474">
    <property type="protein sequence ID" value="ARE84123.1"/>
    <property type="molecule type" value="Genomic_DNA"/>
</dbReference>
<dbReference type="Proteomes" id="UP000192273">
    <property type="component" value="Chromosome"/>
</dbReference>
<keyword evidence="17" id="KW-1185">Reference proteome</keyword>
<evidence type="ECO:0000313" key="16">
    <source>
        <dbReference type="EMBL" id="ARE84123.1"/>
    </source>
</evidence>
<feature type="domain" description="4'-phosphopantetheinyl transferase" evidence="14">
    <location>
        <begin position="108"/>
        <end position="196"/>
    </location>
</feature>
<evidence type="ECO:0000256" key="4">
    <source>
        <dbReference type="ARBA" id="ARBA00011503"/>
    </source>
</evidence>
<evidence type="ECO:0000256" key="10">
    <source>
        <dbReference type="ARBA" id="ARBA00049176"/>
    </source>
</evidence>
<dbReference type="PANTHER" id="PTHR38096:SF1">
    <property type="entry name" value="ENTEROBACTIN SYNTHASE COMPONENT D"/>
    <property type="match status" value="1"/>
</dbReference>
<protein>
    <recommendedName>
        <fullName evidence="5">Enterobactin synthase component D</fullName>
    </recommendedName>
    <alternativeName>
        <fullName evidence="8">4'-phosphopantetheinyl transferase EntD</fullName>
    </alternativeName>
    <alternativeName>
        <fullName evidence="9">Enterochelin synthase D</fullName>
    </alternativeName>
</protein>
<comment type="subunit">
    <text evidence="4">EntB, EntD, EntE, and EntF form a multienzyme complex called enterobactin synthase.</text>
</comment>
<feature type="binding site" evidence="12">
    <location>
        <begin position="90"/>
        <end position="91"/>
    </location>
    <ligand>
        <name>CoA</name>
        <dbReference type="ChEBI" id="CHEBI:57287"/>
    </ligand>
</feature>
<feature type="binding site" evidence="13">
    <location>
        <position position="112"/>
    </location>
    <ligand>
        <name>Mg(2+)</name>
        <dbReference type="ChEBI" id="CHEBI:18420"/>
    </ligand>
</feature>
<dbReference type="AlphaFoldDB" id="A0A1V0RQS4"/>
<dbReference type="GO" id="GO:0000287">
    <property type="term" value="F:magnesium ion binding"/>
    <property type="evidence" value="ECO:0007669"/>
    <property type="project" value="InterPro"/>
</dbReference>
<dbReference type="Pfam" id="PF01648">
    <property type="entry name" value="ACPS"/>
    <property type="match status" value="1"/>
</dbReference>
<dbReference type="Pfam" id="PF17837">
    <property type="entry name" value="4PPT_N"/>
    <property type="match status" value="1"/>
</dbReference>
<dbReference type="InterPro" id="IPR041354">
    <property type="entry name" value="4PPT_N"/>
</dbReference>
<evidence type="ECO:0000313" key="17">
    <source>
        <dbReference type="Proteomes" id="UP000192273"/>
    </source>
</evidence>
<comment type="similarity">
    <text evidence="3">Belongs to the P-Pant transferase superfamily. EntD family.</text>
</comment>
<dbReference type="GO" id="GO:0005886">
    <property type="term" value="C:plasma membrane"/>
    <property type="evidence" value="ECO:0007669"/>
    <property type="project" value="TreeGrafter"/>
</dbReference>
<keyword evidence="13" id="KW-0479">Metal-binding</keyword>
<evidence type="ECO:0000256" key="11">
    <source>
        <dbReference type="ARBA" id="ARBA00049191"/>
    </source>
</evidence>
<evidence type="ECO:0000256" key="9">
    <source>
        <dbReference type="ARBA" id="ARBA00031996"/>
    </source>
</evidence>
<dbReference type="SUPFAM" id="SSF56214">
    <property type="entry name" value="4'-phosphopantetheinyl transferase"/>
    <property type="match status" value="1"/>
</dbReference>
<dbReference type="Gene3D" id="3.90.470.20">
    <property type="entry name" value="4'-phosphopantetheinyl transferase domain"/>
    <property type="match status" value="1"/>
</dbReference>
<feature type="binding site" evidence="12">
    <location>
        <position position="157"/>
    </location>
    <ligand>
        <name>CoA</name>
        <dbReference type="ChEBI" id="CHEBI:57287"/>
    </ligand>
</feature>
<comment type="catalytic activity">
    <reaction evidence="10">
        <text>apo-[aryl-carrier protein] + CoA = holo-[aryl-carrier protein] + adenosine 3',5'-bisphosphate + H(+)</text>
        <dbReference type="Rhea" id="RHEA:48404"/>
        <dbReference type="Rhea" id="RHEA-COMP:15903"/>
        <dbReference type="Rhea" id="RHEA-COMP:17557"/>
        <dbReference type="ChEBI" id="CHEBI:15378"/>
        <dbReference type="ChEBI" id="CHEBI:29999"/>
        <dbReference type="ChEBI" id="CHEBI:57287"/>
        <dbReference type="ChEBI" id="CHEBI:58343"/>
        <dbReference type="ChEBI" id="CHEBI:64479"/>
    </reaction>
</comment>
<evidence type="ECO:0000259" key="14">
    <source>
        <dbReference type="Pfam" id="PF01648"/>
    </source>
</evidence>
<evidence type="ECO:0000256" key="3">
    <source>
        <dbReference type="ARBA" id="ARBA00008342"/>
    </source>
</evidence>
<comment type="function">
    <text evidence="1">Involved in the biosynthesis of the siderophore enterobactin (enterochelin), which is a macrocyclic trimeric lactone of N-(2,3-dihydroxybenzoyl)-serine. The serine trilactone serves as a scaffolding for the three catechol functionalities that provide hexadentate coordination for the tightly ligated iron(2+) atoms. Plays an essential role in the assembly of the enterobactin by catalyzing the transfer of the 4'-phosphopantetheine (Ppant) moiety from coenzyme A to the apo-domains of both EntB (ArCP domain) and EntF (PCP domain) to yield their holo-forms which make them competent for the activation of 2,3-dihydroxybenzoate (DHB) and L-serine, respectively.</text>
</comment>
<feature type="binding site" evidence="12">
    <location>
        <position position="112"/>
    </location>
    <ligand>
        <name>CoA</name>
        <dbReference type="ChEBI" id="CHEBI:57287"/>
    </ligand>
</feature>
<feature type="binding site" evidence="12">
    <location>
        <position position="153"/>
    </location>
    <ligand>
        <name>CoA</name>
        <dbReference type="ChEBI" id="CHEBI:57287"/>
    </ligand>
</feature>